<evidence type="ECO:0000256" key="10">
    <source>
        <dbReference type="ARBA" id="ARBA00038679"/>
    </source>
</evidence>
<evidence type="ECO:0000256" key="11">
    <source>
        <dbReference type="RuleBase" id="RU351113"/>
    </source>
</evidence>
<keyword evidence="7 11" id="KW-0472">Membrane</keyword>
<keyword evidence="4 11" id="KW-0812">Transmembrane</keyword>
<dbReference type="InterPro" id="IPR004117">
    <property type="entry name" value="7tm6_olfct_rcpt"/>
</dbReference>
<evidence type="ECO:0000256" key="9">
    <source>
        <dbReference type="ARBA" id="ARBA00023224"/>
    </source>
</evidence>
<dbReference type="EMBL" id="JRES01000062">
    <property type="protein sequence ID" value="KNC34511.1"/>
    <property type="molecule type" value="Genomic_DNA"/>
</dbReference>
<accession>A0A0L0CQI8</accession>
<evidence type="ECO:0000256" key="8">
    <source>
        <dbReference type="ARBA" id="ARBA00023170"/>
    </source>
</evidence>
<evidence type="ECO:0000256" key="7">
    <source>
        <dbReference type="ARBA" id="ARBA00023136"/>
    </source>
</evidence>
<feature type="transmembrane region" description="Helical" evidence="11">
    <location>
        <begin position="140"/>
        <end position="163"/>
    </location>
</feature>
<keyword evidence="8 11" id="KW-0675">Receptor</keyword>
<keyword evidence="3 11" id="KW-0716">Sensory transduction</keyword>
<keyword evidence="9 11" id="KW-0807">Transducer</keyword>
<evidence type="ECO:0000256" key="6">
    <source>
        <dbReference type="ARBA" id="ARBA00022989"/>
    </source>
</evidence>
<name>A0A0L0CQI8_LUCCU</name>
<evidence type="ECO:0000256" key="3">
    <source>
        <dbReference type="ARBA" id="ARBA00022606"/>
    </source>
</evidence>
<gene>
    <name evidence="12" type="ORF">FF38_02776</name>
</gene>
<evidence type="ECO:0000256" key="2">
    <source>
        <dbReference type="ARBA" id="ARBA00022475"/>
    </source>
</evidence>
<evidence type="ECO:0000256" key="4">
    <source>
        <dbReference type="ARBA" id="ARBA00022692"/>
    </source>
</evidence>
<comment type="subcellular location">
    <subcellularLocation>
        <location evidence="1 11">Cell membrane</location>
        <topology evidence="1 11">Multi-pass membrane protein</topology>
    </subcellularLocation>
</comment>
<feature type="transmembrane region" description="Helical" evidence="11">
    <location>
        <begin position="311"/>
        <end position="331"/>
    </location>
</feature>
<keyword evidence="2" id="KW-1003">Cell membrane</keyword>
<dbReference type="GO" id="GO:0005886">
    <property type="term" value="C:plasma membrane"/>
    <property type="evidence" value="ECO:0007669"/>
    <property type="project" value="UniProtKB-SubCell"/>
</dbReference>
<comment type="similarity">
    <text evidence="11">Belongs to the insect chemoreceptor superfamily. Heteromeric odorant receptor channel (TC 1.A.69) family.</text>
</comment>
<reference evidence="12 13" key="1">
    <citation type="journal article" date="2015" name="Nat. Commun.">
        <title>Lucilia cuprina genome unlocks parasitic fly biology to underpin future interventions.</title>
        <authorList>
            <person name="Anstead C.A."/>
            <person name="Korhonen P.K."/>
            <person name="Young N.D."/>
            <person name="Hall R.S."/>
            <person name="Jex A.R."/>
            <person name="Murali S.C."/>
            <person name="Hughes D.S."/>
            <person name="Lee S.F."/>
            <person name="Perry T."/>
            <person name="Stroehlein A.J."/>
            <person name="Ansell B.R."/>
            <person name="Breugelmans B."/>
            <person name="Hofmann A."/>
            <person name="Qu J."/>
            <person name="Dugan S."/>
            <person name="Lee S.L."/>
            <person name="Chao H."/>
            <person name="Dinh H."/>
            <person name="Han Y."/>
            <person name="Doddapaneni H.V."/>
            <person name="Worley K.C."/>
            <person name="Muzny D.M."/>
            <person name="Ioannidis P."/>
            <person name="Waterhouse R.M."/>
            <person name="Zdobnov E.M."/>
            <person name="James P.J."/>
            <person name="Bagnall N.H."/>
            <person name="Kotze A.C."/>
            <person name="Gibbs R.A."/>
            <person name="Richards S."/>
            <person name="Batterham P."/>
            <person name="Gasser R.B."/>
        </authorList>
    </citation>
    <scope>NUCLEOTIDE SEQUENCE [LARGE SCALE GENOMIC DNA]</scope>
    <source>
        <strain evidence="12 13">LS</strain>
        <tissue evidence="12">Full body</tissue>
    </source>
</reference>
<keyword evidence="5 11" id="KW-0552">Olfaction</keyword>
<dbReference type="OMA" id="LIPECHA"/>
<comment type="subunit">
    <text evidence="10">Interacts with Orco. Complexes exist early in the endomembrane system in olfactory sensory neurons (OSNs), coupling these complexes to the conserved ciliary trafficking pathway.</text>
</comment>
<dbReference type="GO" id="GO:0004984">
    <property type="term" value="F:olfactory receptor activity"/>
    <property type="evidence" value="ECO:0007669"/>
    <property type="project" value="InterPro"/>
</dbReference>
<organism evidence="12 13">
    <name type="scientific">Lucilia cuprina</name>
    <name type="common">Green bottle fly</name>
    <name type="synonym">Australian sheep blowfly</name>
    <dbReference type="NCBI Taxonomy" id="7375"/>
    <lineage>
        <taxon>Eukaryota</taxon>
        <taxon>Metazoa</taxon>
        <taxon>Ecdysozoa</taxon>
        <taxon>Arthropoda</taxon>
        <taxon>Hexapoda</taxon>
        <taxon>Insecta</taxon>
        <taxon>Pterygota</taxon>
        <taxon>Neoptera</taxon>
        <taxon>Endopterygota</taxon>
        <taxon>Diptera</taxon>
        <taxon>Brachycera</taxon>
        <taxon>Muscomorpha</taxon>
        <taxon>Oestroidea</taxon>
        <taxon>Calliphoridae</taxon>
        <taxon>Luciliinae</taxon>
        <taxon>Lucilia</taxon>
    </lineage>
</organism>
<dbReference type="OrthoDB" id="8185860at2759"/>
<dbReference type="Pfam" id="PF02949">
    <property type="entry name" value="7tm_6"/>
    <property type="match status" value="1"/>
</dbReference>
<comment type="caution">
    <text evidence="11">Lacks conserved residue(s) required for the propagation of feature annotation.</text>
</comment>
<feature type="transmembrane region" description="Helical" evidence="11">
    <location>
        <begin position="190"/>
        <end position="213"/>
    </location>
</feature>
<dbReference type="GO" id="GO:0005549">
    <property type="term" value="F:odorant binding"/>
    <property type="evidence" value="ECO:0007669"/>
    <property type="project" value="InterPro"/>
</dbReference>
<dbReference type="Proteomes" id="UP000037069">
    <property type="component" value="Unassembled WGS sequence"/>
</dbReference>
<evidence type="ECO:0000313" key="12">
    <source>
        <dbReference type="EMBL" id="KNC34511.1"/>
    </source>
</evidence>
<feature type="transmembrane region" description="Helical" evidence="11">
    <location>
        <begin position="47"/>
        <end position="73"/>
    </location>
</feature>
<evidence type="ECO:0000256" key="5">
    <source>
        <dbReference type="ARBA" id="ARBA00022725"/>
    </source>
</evidence>
<dbReference type="GO" id="GO:0007165">
    <property type="term" value="P:signal transduction"/>
    <property type="evidence" value="ECO:0007669"/>
    <property type="project" value="UniProtKB-KW"/>
</dbReference>
<protein>
    <recommendedName>
        <fullName evidence="11">Odorant receptor</fullName>
    </recommendedName>
</protein>
<dbReference type="AlphaFoldDB" id="A0A0L0CQI8"/>
<keyword evidence="6 11" id="KW-1133">Transmembrane helix</keyword>
<comment type="caution">
    <text evidence="12">The sequence shown here is derived from an EMBL/GenBank/DDBJ whole genome shotgun (WGS) entry which is preliminary data.</text>
</comment>
<proteinExistence type="inferred from homology"/>
<sequence>MSFLYKPRKKNGDIINFPQVFEKVLIGNGCWLTEGDPKDKWFKFKNILYNIYGWIVYVNLSFIIFCEMAYFLVNIKDVRKAVESFCPSMIGFFIVVRTLHFRLVTEDLKRLLKSFAEKIWIDGDKYPRIVKRCHRIMRPVFVYFVLMFNVLILYSIIPIFVFFTTNQSLESKDKRMPYSMIFPYDAQTGYIYFVTYIAAILAGYVVISHFYALDALLLMFVSYLSGQFEILHGEIVRLIPECHAEWLKRYGVEIGVSIGGNNDVGYDAQPDARMLKLLQDMYTKRLHELSARHNDLISFSVRLNESISFPLLVNVVNSTFLICFCGFQFLLSTNTAFYLYLCNWEGGQLSKDSPLLLKPEDMDAASLSAKLPLWKHIKYYPAGKDFCNKLRFMIMRSQRPVQMDAMKFTILSLESFSKILSSSMSYFALLKTFLDKQK</sequence>
<keyword evidence="13" id="KW-1185">Reference proteome</keyword>
<evidence type="ECO:0000313" key="13">
    <source>
        <dbReference type="Proteomes" id="UP000037069"/>
    </source>
</evidence>
<dbReference type="PANTHER" id="PTHR21137">
    <property type="entry name" value="ODORANT RECEPTOR"/>
    <property type="match status" value="1"/>
</dbReference>
<dbReference type="PANTHER" id="PTHR21137:SF44">
    <property type="entry name" value="ODORANT RECEPTOR 13A-RELATED"/>
    <property type="match status" value="1"/>
</dbReference>
<evidence type="ECO:0000256" key="1">
    <source>
        <dbReference type="ARBA" id="ARBA00004651"/>
    </source>
</evidence>